<organism evidence="1 2">
    <name type="scientific">Sphingobacterium multivorum</name>
    <dbReference type="NCBI Taxonomy" id="28454"/>
    <lineage>
        <taxon>Bacteria</taxon>
        <taxon>Pseudomonadati</taxon>
        <taxon>Bacteroidota</taxon>
        <taxon>Sphingobacteriia</taxon>
        <taxon>Sphingobacteriales</taxon>
        <taxon>Sphingobacteriaceae</taxon>
        <taxon>Sphingobacterium</taxon>
    </lineage>
</organism>
<proteinExistence type="predicted"/>
<protein>
    <recommendedName>
        <fullName evidence="3">Crp/Fnr family transcriptional regulator</fullName>
    </recommendedName>
</protein>
<evidence type="ECO:0008006" key="3">
    <source>
        <dbReference type="Google" id="ProtNLM"/>
    </source>
</evidence>
<sequence>MEHSGSYQKLIKHLESYRRLTDSQENILRQLVTIKYCSPKEIYLERGGIAKHICFIHTGYALGYEHIDKELRLSRIWQEDQIILKTDSLLAFQRSEMNIIFPEGGNIIEIPVEHLLQATELTAFFHYLLLQELKYYQQQENLFRLKNSRELIRWFHHRYADIRFKLTDLQIAQFLGITLRWYNQNKNNPILE</sequence>
<accession>A0ABX7CJ51</accession>
<dbReference type="EMBL" id="CP068224">
    <property type="protein sequence ID" value="QQT52077.1"/>
    <property type="molecule type" value="Genomic_DNA"/>
</dbReference>
<dbReference type="Gene3D" id="2.60.120.10">
    <property type="entry name" value="Jelly Rolls"/>
    <property type="match status" value="1"/>
</dbReference>
<gene>
    <name evidence="1" type="ORF">I6I98_17605</name>
</gene>
<dbReference type="SUPFAM" id="SSF51206">
    <property type="entry name" value="cAMP-binding domain-like"/>
    <property type="match status" value="1"/>
</dbReference>
<dbReference type="Proteomes" id="UP000595498">
    <property type="component" value="Chromosome"/>
</dbReference>
<evidence type="ECO:0000313" key="1">
    <source>
        <dbReference type="EMBL" id="QQT52077.1"/>
    </source>
</evidence>
<keyword evidence="2" id="KW-1185">Reference proteome</keyword>
<name>A0ABX7CJ51_SPHMU</name>
<dbReference type="InterPro" id="IPR018490">
    <property type="entry name" value="cNMP-bd_dom_sf"/>
</dbReference>
<evidence type="ECO:0000313" key="2">
    <source>
        <dbReference type="Proteomes" id="UP000595498"/>
    </source>
</evidence>
<dbReference type="InterPro" id="IPR014710">
    <property type="entry name" value="RmlC-like_jellyroll"/>
</dbReference>
<reference evidence="1 2" key="1">
    <citation type="submission" date="2021-01" db="EMBL/GenBank/DDBJ databases">
        <title>FDA dAtabase for Regulatory Grade micrObial Sequences (FDA-ARGOS): Supporting development and validation of Infectious Disease Dx tests.</title>
        <authorList>
            <person name="Sproer C."/>
            <person name="Gronow S."/>
            <person name="Severitt S."/>
            <person name="Schroder I."/>
            <person name="Tallon L."/>
            <person name="Sadzewicz L."/>
            <person name="Zhao X."/>
            <person name="Boylan J."/>
            <person name="Ott S."/>
            <person name="Bowen H."/>
            <person name="Vavikolanu K."/>
            <person name="Mehta A."/>
            <person name="Aluvathingal J."/>
            <person name="Nadendla S."/>
            <person name="Lowell S."/>
            <person name="Myers T."/>
            <person name="Yan Y."/>
            <person name="Sichtig H."/>
        </authorList>
    </citation>
    <scope>NUCLEOTIDE SEQUENCE [LARGE SCALE GENOMIC DNA]</scope>
    <source>
        <strain evidence="1 2">FDAARGOS_1141</strain>
    </source>
</reference>